<proteinExistence type="inferred from homology"/>
<evidence type="ECO:0000256" key="4">
    <source>
        <dbReference type="ARBA" id="ARBA00023163"/>
    </source>
</evidence>
<dbReference type="AlphaFoldDB" id="A0A7X6A419"/>
<dbReference type="RefSeq" id="WP_167215015.1">
    <property type="nucleotide sequence ID" value="NZ_JAASRO010000001.1"/>
</dbReference>
<dbReference type="Proteomes" id="UP000555407">
    <property type="component" value="Unassembled WGS sequence"/>
</dbReference>
<dbReference type="EMBL" id="JAASRO010000001">
    <property type="protein sequence ID" value="NIK60996.1"/>
    <property type="molecule type" value="Genomic_DNA"/>
</dbReference>
<dbReference type="InterPro" id="IPR011990">
    <property type="entry name" value="TPR-like_helical_dom_sf"/>
</dbReference>
<dbReference type="Gene3D" id="1.25.40.10">
    <property type="entry name" value="Tetratricopeptide repeat domain"/>
    <property type="match status" value="3"/>
</dbReference>
<dbReference type="Pfam" id="PF03704">
    <property type="entry name" value="BTAD"/>
    <property type="match status" value="1"/>
</dbReference>
<evidence type="ECO:0000313" key="9">
    <source>
        <dbReference type="Proteomes" id="UP000555407"/>
    </source>
</evidence>
<dbReference type="GO" id="GO:0003677">
    <property type="term" value="F:DNA binding"/>
    <property type="evidence" value="ECO:0007669"/>
    <property type="project" value="UniProtKB-UniRule"/>
</dbReference>
<feature type="domain" description="OmpR/PhoB-type" evidence="7">
    <location>
        <begin position="1"/>
        <end position="90"/>
    </location>
</feature>
<dbReference type="InterPro" id="IPR051677">
    <property type="entry name" value="AfsR-DnrI-RedD_regulator"/>
</dbReference>
<dbReference type="SUPFAM" id="SSF46894">
    <property type="entry name" value="C-terminal effector domain of the bipartite response regulators"/>
    <property type="match status" value="1"/>
</dbReference>
<comment type="caution">
    <text evidence="8">The sequence shown here is derived from an EMBL/GenBank/DDBJ whole genome shotgun (WGS) entry which is preliminary data.</text>
</comment>
<name>A0A7X6A419_9ACTN</name>
<dbReference type="SUPFAM" id="SSF48452">
    <property type="entry name" value="TPR-like"/>
    <property type="match status" value="3"/>
</dbReference>
<dbReference type="CDD" id="cd15831">
    <property type="entry name" value="BTAD"/>
    <property type="match status" value="1"/>
</dbReference>
<evidence type="ECO:0000256" key="2">
    <source>
        <dbReference type="ARBA" id="ARBA00023015"/>
    </source>
</evidence>
<dbReference type="GO" id="GO:0006355">
    <property type="term" value="P:regulation of DNA-templated transcription"/>
    <property type="evidence" value="ECO:0007669"/>
    <property type="project" value="InterPro"/>
</dbReference>
<dbReference type="InterPro" id="IPR001867">
    <property type="entry name" value="OmpR/PhoB-type_DNA-bd"/>
</dbReference>
<evidence type="ECO:0000256" key="1">
    <source>
        <dbReference type="ARBA" id="ARBA00005820"/>
    </source>
</evidence>
<gene>
    <name evidence="8" type="ORF">BJY22_006713</name>
</gene>
<evidence type="ECO:0000313" key="8">
    <source>
        <dbReference type="EMBL" id="NIK60996.1"/>
    </source>
</evidence>
<dbReference type="GO" id="GO:0043531">
    <property type="term" value="F:ADP binding"/>
    <property type="evidence" value="ECO:0007669"/>
    <property type="project" value="InterPro"/>
</dbReference>
<dbReference type="InterPro" id="IPR019734">
    <property type="entry name" value="TPR_rpt"/>
</dbReference>
<dbReference type="Pfam" id="PF13424">
    <property type="entry name" value="TPR_12"/>
    <property type="match status" value="1"/>
</dbReference>
<keyword evidence="3 6" id="KW-0238">DNA-binding</keyword>
<organism evidence="8 9">
    <name type="scientific">Kribbella shirazensis</name>
    <dbReference type="NCBI Taxonomy" id="1105143"/>
    <lineage>
        <taxon>Bacteria</taxon>
        <taxon>Bacillati</taxon>
        <taxon>Actinomycetota</taxon>
        <taxon>Actinomycetes</taxon>
        <taxon>Propionibacteriales</taxon>
        <taxon>Kribbellaceae</taxon>
        <taxon>Kribbella</taxon>
    </lineage>
</organism>
<dbReference type="InterPro" id="IPR036388">
    <property type="entry name" value="WH-like_DNA-bd_sf"/>
</dbReference>
<evidence type="ECO:0000256" key="3">
    <source>
        <dbReference type="ARBA" id="ARBA00023125"/>
    </source>
</evidence>
<accession>A0A7X6A419</accession>
<keyword evidence="4" id="KW-0804">Transcription</keyword>
<feature type="DNA-binding region" description="OmpR/PhoB-type" evidence="6">
    <location>
        <begin position="1"/>
        <end position="90"/>
    </location>
</feature>
<evidence type="ECO:0000256" key="5">
    <source>
        <dbReference type="PROSITE-ProRule" id="PRU00339"/>
    </source>
</evidence>
<feature type="repeat" description="TPR" evidence="5">
    <location>
        <begin position="744"/>
        <end position="777"/>
    </location>
</feature>
<evidence type="ECO:0000256" key="6">
    <source>
        <dbReference type="PROSITE-ProRule" id="PRU01091"/>
    </source>
</evidence>
<dbReference type="SMART" id="SM00862">
    <property type="entry name" value="Trans_reg_C"/>
    <property type="match status" value="1"/>
</dbReference>
<dbReference type="GO" id="GO:0000160">
    <property type="term" value="P:phosphorelay signal transduction system"/>
    <property type="evidence" value="ECO:0007669"/>
    <property type="project" value="InterPro"/>
</dbReference>
<dbReference type="Gene3D" id="1.10.10.10">
    <property type="entry name" value="Winged helix-like DNA-binding domain superfamily/Winged helix DNA-binding domain"/>
    <property type="match status" value="1"/>
</dbReference>
<protein>
    <submittedName>
        <fullName evidence="8">DNA-binding SARP family transcriptional activator</fullName>
    </submittedName>
</protein>
<dbReference type="InterPro" id="IPR016032">
    <property type="entry name" value="Sig_transdc_resp-reg_C-effctor"/>
</dbReference>
<dbReference type="SUPFAM" id="SSF52540">
    <property type="entry name" value="P-loop containing nucleoside triphosphate hydrolases"/>
    <property type="match status" value="1"/>
</dbReference>
<reference evidence="8 9" key="1">
    <citation type="submission" date="2020-03" db="EMBL/GenBank/DDBJ databases">
        <title>Sequencing the genomes of 1000 actinobacteria strains.</title>
        <authorList>
            <person name="Klenk H.-P."/>
        </authorList>
    </citation>
    <scope>NUCLEOTIDE SEQUENCE [LARGE SCALE GENOMIC DNA]</scope>
    <source>
        <strain evidence="8 9">DSM 45490</strain>
    </source>
</reference>
<dbReference type="InterPro" id="IPR027417">
    <property type="entry name" value="P-loop_NTPase"/>
</dbReference>
<sequence>MLGAVEVRGADGDVVPLPSRRVAVLLAALVLRVNRTVRIEELVDLLWSEDELPSNPRAALQIYISRLRTTLGDTGRSMIRTGAGGYSLRVDPEQVDVERFRTLVRTAVDTADPAARIEPLTAALALWRGEPLAGLDAAAVARELIPRLDEEHLQARELYFDARLATGESADLVPELTELAERHPTRERFWAQLIRAHQASGRTALALATYGDVAERLRDLLGADPGPELRTLHAELLTATDSATDAATYSATDPAEAAPVVPRQLPASIPAFTGRTEHLRRLDELMPTASLALIIGPAGVGKTSLAVHWARQVEDRFPDGILYADLLGFSPSAEPADPHTLLSRFLVALGTPPDRLPATPDEQIALYRSLLADRAVLVVLDNARTADQVRPLATAGSRCCTVVTSRNELAGLVATEQAEPIRLDVFDPAQSKQLLAARIGKDRFGSDPGSVDSLVERCAGLPLALSLLAAQIALRPRRSLASFVDALGEGPLDALSTADGVGVRTIFSWSYRQLRPELARMFRLLAQHPGAEITLGAAAALAGVPVRAAGRILAELVANHQVVEVGPDRWVLHDLLRAYGQELCEPDEADAAFERLLGYLVHSGYAGAILLAPARVRIELPDPPPDVELVVPANRDEAFAWFDGEQPNNLAVLRAAAGRYDVLLWLYVWAIADYLDFRGRSGYPQAQQLALEAAVRLGDLTKQAHTRRDLARGHMAMREWDDAIRQHELALGIAEELGDEAGIAHGSLGLGRVYTRIGEHRKAIEHTLRALRIYERGDYEGRDYERCDHVHARANALNNLGWYHSELGEYEAGLDYAQQSLKLYAEVDSEFGRAVASDTSGYALAGLGRFDEAIALYAVAADVLRRLGRRLDTADCLMAMARVQDRAGRGEGAKASYAAALEILDALDHPDAATVRQCLAKQR</sequence>
<dbReference type="PRINTS" id="PR00364">
    <property type="entry name" value="DISEASERSIST"/>
</dbReference>
<dbReference type="Gene3D" id="3.40.50.300">
    <property type="entry name" value="P-loop containing nucleotide triphosphate hydrolases"/>
    <property type="match status" value="1"/>
</dbReference>
<dbReference type="PANTHER" id="PTHR35807">
    <property type="entry name" value="TRANSCRIPTIONAL REGULATOR REDD-RELATED"/>
    <property type="match status" value="1"/>
</dbReference>
<dbReference type="PROSITE" id="PS51755">
    <property type="entry name" value="OMPR_PHOB"/>
    <property type="match status" value="1"/>
</dbReference>
<keyword evidence="9" id="KW-1185">Reference proteome</keyword>
<evidence type="ECO:0000259" key="7">
    <source>
        <dbReference type="PROSITE" id="PS51755"/>
    </source>
</evidence>
<keyword evidence="2" id="KW-0805">Transcription regulation</keyword>
<comment type="similarity">
    <text evidence="1">Belongs to the AfsR/DnrI/RedD regulatory family.</text>
</comment>
<dbReference type="SMART" id="SM00028">
    <property type="entry name" value="TPR"/>
    <property type="match status" value="4"/>
</dbReference>
<dbReference type="Pfam" id="PF00486">
    <property type="entry name" value="Trans_reg_C"/>
    <property type="match status" value="1"/>
</dbReference>
<dbReference type="SMART" id="SM01043">
    <property type="entry name" value="BTAD"/>
    <property type="match status" value="1"/>
</dbReference>
<dbReference type="Pfam" id="PF13374">
    <property type="entry name" value="TPR_10"/>
    <property type="match status" value="1"/>
</dbReference>
<dbReference type="PANTHER" id="PTHR35807:SF1">
    <property type="entry name" value="TRANSCRIPTIONAL REGULATOR REDD"/>
    <property type="match status" value="1"/>
</dbReference>
<dbReference type="PROSITE" id="PS50005">
    <property type="entry name" value="TPR"/>
    <property type="match status" value="1"/>
</dbReference>
<keyword evidence="5" id="KW-0802">TPR repeat</keyword>
<dbReference type="InterPro" id="IPR005158">
    <property type="entry name" value="BTAD"/>
</dbReference>